<name>A0A081NEE2_9GAMM</name>
<evidence type="ECO:0000313" key="4">
    <source>
        <dbReference type="Proteomes" id="UP000028073"/>
    </source>
</evidence>
<dbReference type="AlphaFoldDB" id="A0A081NEE2"/>
<proteinExistence type="predicted"/>
<organism evidence="3 4">
    <name type="scientific">Endozoicomonas numazuensis</name>
    <dbReference type="NCBI Taxonomy" id="1137799"/>
    <lineage>
        <taxon>Bacteria</taxon>
        <taxon>Pseudomonadati</taxon>
        <taxon>Pseudomonadota</taxon>
        <taxon>Gammaproteobacteria</taxon>
        <taxon>Oceanospirillales</taxon>
        <taxon>Endozoicomonadaceae</taxon>
        <taxon>Endozoicomonas</taxon>
    </lineage>
</organism>
<evidence type="ECO:0000313" key="3">
    <source>
        <dbReference type="EMBL" id="KEQ16815.1"/>
    </source>
</evidence>
<protein>
    <submittedName>
        <fullName evidence="3">Uncharacterized protein</fullName>
    </submittedName>
</protein>
<gene>
    <name evidence="3" type="ORF">GZ78_19275</name>
</gene>
<reference evidence="3 4" key="1">
    <citation type="submission" date="2014-06" db="EMBL/GenBank/DDBJ databases">
        <title>Whole Genome Sequences of Three Symbiotic Endozoicomonas Bacteria.</title>
        <authorList>
            <person name="Neave M.J."/>
            <person name="Apprill A."/>
            <person name="Voolstra C.R."/>
        </authorList>
    </citation>
    <scope>NUCLEOTIDE SEQUENCE [LARGE SCALE GENOMIC DNA]</scope>
    <source>
        <strain evidence="3 4">DSM 25634</strain>
    </source>
</reference>
<evidence type="ECO:0000256" key="2">
    <source>
        <dbReference type="SAM" id="SignalP"/>
    </source>
</evidence>
<feature type="chain" id="PRO_5001760745" evidence="2">
    <location>
        <begin position="33"/>
        <end position="270"/>
    </location>
</feature>
<comment type="caution">
    <text evidence="3">The sequence shown here is derived from an EMBL/GenBank/DDBJ whole genome shotgun (WGS) entry which is preliminary data.</text>
</comment>
<keyword evidence="2" id="KW-0732">Signal</keyword>
<dbReference type="RefSeq" id="WP_034838960.1">
    <property type="nucleotide sequence ID" value="NZ_JOKH01000004.1"/>
</dbReference>
<keyword evidence="1" id="KW-1133">Transmembrane helix</keyword>
<dbReference type="EMBL" id="JOKH01000004">
    <property type="protein sequence ID" value="KEQ16815.1"/>
    <property type="molecule type" value="Genomic_DNA"/>
</dbReference>
<keyword evidence="1" id="KW-0812">Transmembrane</keyword>
<sequence length="270" mass="30225">MVVSGSSSFVIRKYSRILPFAALLLLSPVAQSCFDSGDQRCYSSRGRSSYELIDQESSPCVEWWGWNKPFYDCPIYVVLPFATFMILGMVTFVIVELVEFETLRDNGSHTNQTASDYSILTDLQVDDEFIDEAKTCTNSMTPLAQLEPEYLPESTPADVYLTSELSTYSESEKPAIAYGDLKFLNRMLCNKKMDNLCTKDLIRSVQGMEPEKASELVGKIKVLAGLVPATRAISPLELPEFMVKLLGLKPETSAEKFYLNHEGLICPSNE</sequence>
<keyword evidence="4" id="KW-1185">Reference proteome</keyword>
<feature type="transmembrane region" description="Helical" evidence="1">
    <location>
        <begin position="75"/>
        <end position="98"/>
    </location>
</feature>
<accession>A0A081NEE2</accession>
<feature type="signal peptide" evidence="2">
    <location>
        <begin position="1"/>
        <end position="32"/>
    </location>
</feature>
<dbReference type="Proteomes" id="UP000028073">
    <property type="component" value="Unassembled WGS sequence"/>
</dbReference>
<evidence type="ECO:0000256" key="1">
    <source>
        <dbReference type="SAM" id="Phobius"/>
    </source>
</evidence>
<keyword evidence="1" id="KW-0472">Membrane</keyword>